<dbReference type="Proteomes" id="UP000275951">
    <property type="component" value="Chromosome"/>
</dbReference>
<evidence type="ECO:0000256" key="1">
    <source>
        <dbReference type="SAM" id="Coils"/>
    </source>
</evidence>
<sequence>MAEIRRLERLVAQRDEDLARLRAENAWHVAEHARQLSEFEAEREAWQEKDASWRRAVEGLGKAIEIMESHGAS</sequence>
<keyword evidence="1" id="KW-0175">Coiled coil</keyword>
<proteinExistence type="predicted"/>
<feature type="coiled-coil region" evidence="1">
    <location>
        <begin position="4"/>
        <end position="49"/>
    </location>
</feature>
<accession>A0A3Q9GH71</accession>
<reference evidence="2 3" key="1">
    <citation type="submission" date="2018-11" db="EMBL/GenBank/DDBJ databases">
        <title>Multidrug-resistant genes are associated with an 42-kb island TGI1 carrying a complex class 1 integron in a Trueperella pyogenes.</title>
        <authorList>
            <person name="Dong W."/>
        </authorList>
    </citation>
    <scope>NUCLEOTIDE SEQUENCE [LARGE SCALE GENOMIC DNA]</scope>
    <source>
        <strain evidence="2 3">TP4</strain>
    </source>
</reference>
<evidence type="ECO:0000313" key="2">
    <source>
        <dbReference type="EMBL" id="AZR06453.1"/>
    </source>
</evidence>
<protein>
    <submittedName>
        <fullName evidence="2">Uncharacterized protein</fullName>
    </submittedName>
</protein>
<name>A0A3Q9GH71_9ACTO</name>
<evidence type="ECO:0000313" key="3">
    <source>
        <dbReference type="Proteomes" id="UP000275951"/>
    </source>
</evidence>
<organism evidence="2 3">
    <name type="scientific">Trueperella pyogenes</name>
    <dbReference type="NCBI Taxonomy" id="1661"/>
    <lineage>
        <taxon>Bacteria</taxon>
        <taxon>Bacillati</taxon>
        <taxon>Actinomycetota</taxon>
        <taxon>Actinomycetes</taxon>
        <taxon>Actinomycetales</taxon>
        <taxon>Actinomycetaceae</taxon>
        <taxon>Trueperella</taxon>
    </lineage>
</organism>
<gene>
    <name evidence="2" type="ORF">EBQ10_03510</name>
</gene>
<dbReference type="EMBL" id="CP033905">
    <property type="protein sequence ID" value="AZR06453.1"/>
    <property type="molecule type" value="Genomic_DNA"/>
</dbReference>
<dbReference type="AlphaFoldDB" id="A0A3Q9GH71"/>